<organism evidence="1 2">
    <name type="scientific">Diacronema lutheri</name>
    <name type="common">Unicellular marine alga</name>
    <name type="synonym">Monochrysis lutheri</name>
    <dbReference type="NCBI Taxonomy" id="2081491"/>
    <lineage>
        <taxon>Eukaryota</taxon>
        <taxon>Haptista</taxon>
        <taxon>Haptophyta</taxon>
        <taxon>Pavlovophyceae</taxon>
        <taxon>Pavlovales</taxon>
        <taxon>Pavlovaceae</taxon>
        <taxon>Diacronema</taxon>
    </lineage>
</organism>
<sequence length="378" mass="42236">MTTATVQIFKGYRLRCSNPTPWPSVKLDQMRACTSVAYAPVDESEARQRRCRGRAGACVAALLLAALARRWCAPLTSPHVAWAEACGASDVMLAHLARCAAAPASAERLQLWGERHSGTNAAERLIRTNFRVKGTLAPHGFKHMWMTNRTEHVRAWQAQLARSVARRTPTVVMTREPYRWILSMHARPHHQPWLRRLPLSEFVRHEWLLPPIRELPGELEPTDEECRRKHAGEVARAACERARATPAFGNVLEMRTAKLQLLVKELMPPASAGAPASSAGVQREVVPRVAFVRQEELVDGGLRVACRLLRELRLCPLGESVRLVPGTVNPGGGYWSLLRWAPSRRCAVEEMGPEVEPFVRGQLDWELEGSLGYAPVRC</sequence>
<dbReference type="EMBL" id="JAGTXO010000003">
    <property type="protein sequence ID" value="KAG8469130.1"/>
    <property type="molecule type" value="Genomic_DNA"/>
</dbReference>
<protein>
    <submittedName>
        <fullName evidence="1">Uncharacterized protein</fullName>
    </submittedName>
</protein>
<evidence type="ECO:0000313" key="1">
    <source>
        <dbReference type="EMBL" id="KAG8469130.1"/>
    </source>
</evidence>
<accession>A0A8J6CGH6</accession>
<proteinExistence type="predicted"/>
<reference evidence="1" key="1">
    <citation type="submission" date="2021-05" db="EMBL/GenBank/DDBJ databases">
        <title>The genome of the haptophyte Pavlova lutheri (Diacronema luteri, Pavlovales) - a model for lipid biosynthesis in eukaryotic algae.</title>
        <authorList>
            <person name="Hulatt C.J."/>
            <person name="Posewitz M.C."/>
        </authorList>
    </citation>
    <scope>NUCLEOTIDE SEQUENCE</scope>
    <source>
        <strain evidence="1">NIVA-4/92</strain>
    </source>
</reference>
<gene>
    <name evidence="1" type="ORF">KFE25_007648</name>
</gene>
<evidence type="ECO:0000313" key="2">
    <source>
        <dbReference type="Proteomes" id="UP000751190"/>
    </source>
</evidence>
<dbReference type="AlphaFoldDB" id="A0A8J6CGH6"/>
<name>A0A8J6CGH6_DIALT</name>
<keyword evidence="2" id="KW-1185">Reference proteome</keyword>
<comment type="caution">
    <text evidence="1">The sequence shown here is derived from an EMBL/GenBank/DDBJ whole genome shotgun (WGS) entry which is preliminary data.</text>
</comment>
<dbReference type="Proteomes" id="UP000751190">
    <property type="component" value="Unassembled WGS sequence"/>
</dbReference>